<evidence type="ECO:0008006" key="3">
    <source>
        <dbReference type="Google" id="ProtNLM"/>
    </source>
</evidence>
<comment type="caution">
    <text evidence="1">The sequence shown here is derived from an EMBL/GenBank/DDBJ whole genome shotgun (WGS) entry which is preliminary data.</text>
</comment>
<protein>
    <recommendedName>
        <fullName evidence="3">Transposase</fullName>
    </recommendedName>
</protein>
<dbReference type="SUPFAM" id="SSF46689">
    <property type="entry name" value="Homeodomain-like"/>
    <property type="match status" value="1"/>
</dbReference>
<accession>A0ABT6EZ07</accession>
<name>A0ABT6EZ07_9SYNE</name>
<dbReference type="InterPro" id="IPR009057">
    <property type="entry name" value="Homeodomain-like_sf"/>
</dbReference>
<keyword evidence="2" id="KW-1185">Reference proteome</keyword>
<reference evidence="1" key="1">
    <citation type="journal article" date="2022" name="Genome Biol. Evol.">
        <title>A New Gene Family Diagnostic for Intracellular Biomineralization of Amorphous Ca Carbonates by Cyanobacteria.</title>
        <authorList>
            <person name="Benzerara K."/>
            <person name="Duprat E."/>
            <person name="Bitard-Feildel T."/>
            <person name="Caumes G."/>
            <person name="Cassier-Chauvat C."/>
            <person name="Chauvat F."/>
            <person name="Dezi M."/>
            <person name="Diop S.I."/>
            <person name="Gaschignard G."/>
            <person name="Gorgen S."/>
            <person name="Gugger M."/>
            <person name="Lopez-Garcia P."/>
            <person name="Millet M."/>
            <person name="Skouri-Panet F."/>
            <person name="Moreira D."/>
            <person name="Callebaut I."/>
        </authorList>
    </citation>
    <scope>NUCLEOTIDE SEQUENCE</scope>
    <source>
        <strain evidence="1">G9</strain>
    </source>
</reference>
<organism evidence="1 2">
    <name type="scientific">Candidatus Synechococcus calcipolaris G9</name>
    <dbReference type="NCBI Taxonomy" id="1497997"/>
    <lineage>
        <taxon>Bacteria</taxon>
        <taxon>Bacillati</taxon>
        <taxon>Cyanobacteriota</taxon>
        <taxon>Cyanophyceae</taxon>
        <taxon>Synechococcales</taxon>
        <taxon>Synechococcaceae</taxon>
        <taxon>Synechococcus</taxon>
    </lineage>
</organism>
<proteinExistence type="predicted"/>
<evidence type="ECO:0000313" key="2">
    <source>
        <dbReference type="Proteomes" id="UP001154265"/>
    </source>
</evidence>
<dbReference type="RefSeq" id="WP_277866306.1">
    <property type="nucleotide sequence ID" value="NZ_JAKKUT010000002.1"/>
</dbReference>
<dbReference type="EMBL" id="JAKKUT010000002">
    <property type="protein sequence ID" value="MDG2990395.1"/>
    <property type="molecule type" value="Genomic_DNA"/>
</dbReference>
<evidence type="ECO:0000313" key="1">
    <source>
        <dbReference type="EMBL" id="MDG2990395.1"/>
    </source>
</evidence>
<dbReference type="Proteomes" id="UP001154265">
    <property type="component" value="Unassembled WGS sequence"/>
</dbReference>
<sequence>MTESALRQWVKQATIDQSGGNQGSLTTQELTALRKDLKRVEMERDFLKKPQPSLHGRATTL</sequence>
<reference evidence="1" key="2">
    <citation type="submission" date="2022-01" db="EMBL/GenBank/DDBJ databases">
        <authorList>
            <person name="Zivanovic Y."/>
            <person name="Moreira D."/>
            <person name="Lopez-Garcia P."/>
        </authorList>
    </citation>
    <scope>NUCLEOTIDE SEQUENCE</scope>
    <source>
        <strain evidence="1">G9</strain>
    </source>
</reference>
<gene>
    <name evidence="1" type="ORF">L3556_05525</name>
</gene>